<dbReference type="GO" id="GO:0046872">
    <property type="term" value="F:metal ion binding"/>
    <property type="evidence" value="ECO:0007669"/>
    <property type="project" value="InterPro"/>
</dbReference>
<organism evidence="2 3">
    <name type="scientific">Maridesulfovibrio salexigens (strain ATCC 14822 / DSM 2638 / NCIMB 8403 / VKM B-1763)</name>
    <name type="common">Desulfovibrio salexigens</name>
    <dbReference type="NCBI Taxonomy" id="526222"/>
    <lineage>
        <taxon>Bacteria</taxon>
        <taxon>Pseudomonadati</taxon>
        <taxon>Thermodesulfobacteriota</taxon>
        <taxon>Desulfovibrionia</taxon>
        <taxon>Desulfovibrionales</taxon>
        <taxon>Desulfovibrionaceae</taxon>
        <taxon>Maridesulfovibrio</taxon>
    </lineage>
</organism>
<dbReference type="PANTHER" id="PTHR42953:SF4">
    <property type="entry name" value="METAL ABC TRANSPORTER SUBSTRATE-BINDING PROTEIN"/>
    <property type="match status" value="1"/>
</dbReference>
<dbReference type="InterPro" id="IPR006127">
    <property type="entry name" value="ZnuA-like"/>
</dbReference>
<dbReference type="eggNOG" id="COG0803">
    <property type="taxonomic scope" value="Bacteria"/>
</dbReference>
<feature type="chain" id="PRO_5002962974" evidence="1">
    <location>
        <begin position="23"/>
        <end position="306"/>
    </location>
</feature>
<evidence type="ECO:0000256" key="1">
    <source>
        <dbReference type="SAM" id="SignalP"/>
    </source>
</evidence>
<evidence type="ECO:0000313" key="2">
    <source>
        <dbReference type="EMBL" id="ACS79056.1"/>
    </source>
</evidence>
<keyword evidence="3" id="KW-1185">Reference proteome</keyword>
<dbReference type="RefSeq" id="WP_015850875.1">
    <property type="nucleotide sequence ID" value="NC_012881.1"/>
</dbReference>
<protein>
    <submittedName>
        <fullName evidence="2">Periplasmic solute binding protein</fullName>
    </submittedName>
</protein>
<accession>C6C0C2</accession>
<reference evidence="2 3" key="1">
    <citation type="submission" date="2009-06" db="EMBL/GenBank/DDBJ databases">
        <title>Complete sequence of Desulfovibrio salexigens DSM 2638.</title>
        <authorList>
            <consortium name="US DOE Joint Genome Institute"/>
            <person name="Lucas S."/>
            <person name="Copeland A."/>
            <person name="Lapidus A."/>
            <person name="Glavina del Rio T."/>
            <person name="Tice H."/>
            <person name="Bruce D."/>
            <person name="Goodwin L."/>
            <person name="Pitluck S."/>
            <person name="Munk A.C."/>
            <person name="Brettin T."/>
            <person name="Detter J.C."/>
            <person name="Han C."/>
            <person name="Tapia R."/>
            <person name="Larimer F."/>
            <person name="Land M."/>
            <person name="Hauser L."/>
            <person name="Kyrpides N."/>
            <person name="Anderson I."/>
            <person name="Wall J.D."/>
            <person name="Arkin A.P."/>
            <person name="Dehal P."/>
            <person name="Chivian D."/>
            <person name="Giles B."/>
            <person name="Hazen T.C."/>
        </authorList>
    </citation>
    <scope>NUCLEOTIDE SEQUENCE [LARGE SCALE GENOMIC DNA]</scope>
    <source>
        <strain evidence="3">ATCC 14822 / DSM 2638 / NCIMB 8403 / VKM B-1763</strain>
    </source>
</reference>
<keyword evidence="1" id="KW-0732">Signal</keyword>
<dbReference type="OrthoDB" id="6104586at2"/>
<dbReference type="Gene3D" id="3.40.50.1980">
    <property type="entry name" value="Nitrogenase molybdenum iron protein domain"/>
    <property type="match status" value="2"/>
</dbReference>
<dbReference type="PANTHER" id="PTHR42953">
    <property type="entry name" value="HIGH-AFFINITY ZINC UPTAKE SYSTEM PROTEIN ZNUA-RELATED"/>
    <property type="match status" value="1"/>
</dbReference>
<dbReference type="InterPro" id="IPR050492">
    <property type="entry name" value="Bact_metal-bind_prot9"/>
</dbReference>
<dbReference type="Proteomes" id="UP000002601">
    <property type="component" value="Chromosome"/>
</dbReference>
<evidence type="ECO:0000313" key="3">
    <source>
        <dbReference type="Proteomes" id="UP000002601"/>
    </source>
</evidence>
<dbReference type="GO" id="GO:0030001">
    <property type="term" value="P:metal ion transport"/>
    <property type="evidence" value="ECO:0007669"/>
    <property type="project" value="InterPro"/>
</dbReference>
<dbReference type="STRING" id="526222.Desal_0991"/>
<sequence length="306" mass="34451">MKKVLILILLLTLLGCAKQPTANHQTSGMAILTSLEATNLLTLALTDDTGIQTILTIPTTYSMNAHARYFKKHNKNFNEQSVNAAACVTIRSIWNHDDLYPYARRANVRVVEIDSSAPVDKTQAGVKLIKEKKNGKISPFIWRSPANLTKMADFIAKDLMALYPDQASQIDSNLKLFKQDLFKLRTKYEAKLIDLDSTEVISLTEDFDYLFSEFGIEVLDRFLKQQIDWHDEDIAALEKSIREHGIKAVICNHAPQGRIFEAIVNNGAQPVILDTLLTTDGQHLTAKQRLLGFFSDNLDKIYVGLK</sequence>
<dbReference type="PROSITE" id="PS51257">
    <property type="entry name" value="PROKAR_LIPOPROTEIN"/>
    <property type="match status" value="1"/>
</dbReference>
<gene>
    <name evidence="2" type="ordered locus">Desal_0991</name>
</gene>
<feature type="signal peptide" evidence="1">
    <location>
        <begin position="1"/>
        <end position="22"/>
    </location>
</feature>
<dbReference type="KEGG" id="dsa:Desal_0991"/>
<dbReference type="SUPFAM" id="SSF53807">
    <property type="entry name" value="Helical backbone' metal receptor"/>
    <property type="match status" value="1"/>
</dbReference>
<dbReference type="EMBL" id="CP001649">
    <property type="protein sequence ID" value="ACS79056.1"/>
    <property type="molecule type" value="Genomic_DNA"/>
</dbReference>
<proteinExistence type="predicted"/>
<dbReference type="HOGENOM" id="CLU_068614_0_0_7"/>
<dbReference type="AlphaFoldDB" id="C6C0C2"/>
<dbReference type="Pfam" id="PF01297">
    <property type="entry name" value="ZnuA"/>
    <property type="match status" value="1"/>
</dbReference>
<name>C6C0C2_MARSD</name>